<feature type="transmembrane region" description="Helical" evidence="1">
    <location>
        <begin position="6"/>
        <end position="39"/>
    </location>
</feature>
<dbReference type="AlphaFoldDB" id="A0A2S7WYM6"/>
<gene>
    <name evidence="2" type="ORF">BTO16_08945</name>
</gene>
<name>A0A2S7WYM6_9FLAO</name>
<keyword evidence="1" id="KW-0472">Membrane</keyword>
<keyword evidence="1" id="KW-0812">Transmembrane</keyword>
<sequence>MLKNIIFIVVIPFIILAVKGFGTMGFVICGGYLLFYFAYYHPEPSSNYVSQNPPVKKSSTTVATPLKVAPIVLKPKETPSKFSLSQNEFESEINQQLNIIKGSVTKIVWVGDSHRTHPWSLQPGGCTVVVLFKNKSCLGYDKVKRPDRYTLKIANDFLSNHYSNLHVDTLEQYINEIYLTSDSGVDLKKVWHSNMNQSPWSILEQYRTK</sequence>
<organism evidence="2 3">
    <name type="scientific">Polaribacter glomeratus</name>
    <dbReference type="NCBI Taxonomy" id="102"/>
    <lineage>
        <taxon>Bacteria</taxon>
        <taxon>Pseudomonadati</taxon>
        <taxon>Bacteroidota</taxon>
        <taxon>Flavobacteriia</taxon>
        <taxon>Flavobacteriales</taxon>
        <taxon>Flavobacteriaceae</taxon>
    </lineage>
</organism>
<comment type="caution">
    <text evidence="2">The sequence shown here is derived from an EMBL/GenBank/DDBJ whole genome shotgun (WGS) entry which is preliminary data.</text>
</comment>
<protein>
    <submittedName>
        <fullName evidence="2">Uncharacterized protein</fullName>
    </submittedName>
</protein>
<keyword evidence="3" id="KW-1185">Reference proteome</keyword>
<proteinExistence type="predicted"/>
<dbReference type="RefSeq" id="WP_105021247.1">
    <property type="nucleotide sequence ID" value="NZ_MSCM01000001.1"/>
</dbReference>
<evidence type="ECO:0000256" key="1">
    <source>
        <dbReference type="SAM" id="Phobius"/>
    </source>
</evidence>
<dbReference type="EMBL" id="MSCM01000001">
    <property type="protein sequence ID" value="PQJ82694.1"/>
    <property type="molecule type" value="Genomic_DNA"/>
</dbReference>
<evidence type="ECO:0000313" key="3">
    <source>
        <dbReference type="Proteomes" id="UP000239068"/>
    </source>
</evidence>
<evidence type="ECO:0000313" key="2">
    <source>
        <dbReference type="EMBL" id="PQJ82694.1"/>
    </source>
</evidence>
<dbReference type="Proteomes" id="UP000239068">
    <property type="component" value="Unassembled WGS sequence"/>
</dbReference>
<accession>A0A2S7WYM6</accession>
<keyword evidence="1" id="KW-1133">Transmembrane helix</keyword>
<reference evidence="2 3" key="1">
    <citation type="submission" date="2016-12" db="EMBL/GenBank/DDBJ databases">
        <title>Trade-off between light-utilization and light-protection in marine flavobacteria.</title>
        <authorList>
            <person name="Kumagai Y."/>
            <person name="Yoshizawa S."/>
            <person name="Kogure K."/>
            <person name="Iwasaki W."/>
        </authorList>
    </citation>
    <scope>NUCLEOTIDE SEQUENCE [LARGE SCALE GENOMIC DNA]</scope>
    <source>
        <strain evidence="2 3">ATCC 43844</strain>
    </source>
</reference>